<reference evidence="2" key="1">
    <citation type="submission" date="2018-05" db="EMBL/GenBank/DDBJ databases">
        <authorList>
            <person name="Lanie J.A."/>
            <person name="Ng W.-L."/>
            <person name="Kazmierczak K.M."/>
            <person name="Andrzejewski T.M."/>
            <person name="Davidsen T.M."/>
            <person name="Wayne K.J."/>
            <person name="Tettelin H."/>
            <person name="Glass J.I."/>
            <person name="Rusch D."/>
            <person name="Podicherti R."/>
            <person name="Tsui H.-C.T."/>
            <person name="Winkler M.E."/>
        </authorList>
    </citation>
    <scope>NUCLEOTIDE SEQUENCE</scope>
</reference>
<sequence length="201" mass="22940">MSEWNYKRWLLTSVILAALVWLVAFLLTTKPVQLWVLRRAVGFEEVAFERGQLKWGGAYLQDIELETAGIRLQARETEATFSIWKALLGRRDAIGDLKFKEARLRDVDPTTKAWPGRVLSTLEDWRPRKDLLRFDSLELKGVWERLDGTEVALDLKGESLDFSDRGELQILVVPNPKSSDQEAEVPQWRSSGALSWSRAGG</sequence>
<feature type="region of interest" description="Disordered" evidence="1">
    <location>
        <begin position="175"/>
        <end position="201"/>
    </location>
</feature>
<proteinExistence type="predicted"/>
<evidence type="ECO:0000256" key="1">
    <source>
        <dbReference type="SAM" id="MobiDB-lite"/>
    </source>
</evidence>
<evidence type="ECO:0000313" key="2">
    <source>
        <dbReference type="EMBL" id="SVE41726.1"/>
    </source>
</evidence>
<accession>A0A383DB34</accession>
<gene>
    <name evidence="2" type="ORF">METZ01_LOCUS494580</name>
</gene>
<protein>
    <submittedName>
        <fullName evidence="2">Uncharacterized protein</fullName>
    </submittedName>
</protein>
<dbReference type="AlphaFoldDB" id="A0A383DB34"/>
<feature type="non-terminal residue" evidence="2">
    <location>
        <position position="201"/>
    </location>
</feature>
<name>A0A383DB34_9ZZZZ</name>
<organism evidence="2">
    <name type="scientific">marine metagenome</name>
    <dbReference type="NCBI Taxonomy" id="408172"/>
    <lineage>
        <taxon>unclassified sequences</taxon>
        <taxon>metagenomes</taxon>
        <taxon>ecological metagenomes</taxon>
    </lineage>
</organism>
<dbReference type="EMBL" id="UINC01215835">
    <property type="protein sequence ID" value="SVE41726.1"/>
    <property type="molecule type" value="Genomic_DNA"/>
</dbReference>